<comment type="caution">
    <text evidence="2">The sequence shown here is derived from an EMBL/GenBank/DDBJ whole genome shotgun (WGS) entry which is preliminary data.</text>
</comment>
<dbReference type="RefSeq" id="WP_307519996.1">
    <property type="nucleotide sequence ID" value="NZ_JAUSZI010000002.1"/>
</dbReference>
<name>A0ABU0SMM1_9ACTN</name>
<reference evidence="2 3" key="1">
    <citation type="submission" date="2023-07" db="EMBL/GenBank/DDBJ databases">
        <title>Comparative genomics of wheat-associated soil bacteria to identify genetic determinants of phenazine resistance.</title>
        <authorList>
            <person name="Mouncey N."/>
        </authorList>
    </citation>
    <scope>NUCLEOTIDE SEQUENCE [LARGE SCALE GENOMIC DNA]</scope>
    <source>
        <strain evidence="2 3">V2I4</strain>
    </source>
</reference>
<feature type="region of interest" description="Disordered" evidence="1">
    <location>
        <begin position="98"/>
        <end position="132"/>
    </location>
</feature>
<feature type="compositionally biased region" description="Polar residues" evidence="1">
    <location>
        <begin position="98"/>
        <end position="117"/>
    </location>
</feature>
<dbReference type="Proteomes" id="UP001230328">
    <property type="component" value="Unassembled WGS sequence"/>
</dbReference>
<sequence>MRDPRSALAETLSHLDSLLRDGQSREGALDVEQLSNESGVPQDVIGLLLDGKEPPVEDITDRIIHRITHLRETRLRPDGTRHSYGEIAASYGASRASLSNLVNSRRGNRSQEGTSSRESAEERPVRSGGPLASTQAGIERFFFGQPTGWLSVEPETALNNALQPVLRKLEGRVEADPMVRLRNEHGLRRLAARAPELAEDELQLVTDWIETILQRKRAQGAVTDSRHPDSL</sequence>
<organism evidence="2 3">
    <name type="scientific">Streptomyces umbrinus</name>
    <dbReference type="NCBI Taxonomy" id="67370"/>
    <lineage>
        <taxon>Bacteria</taxon>
        <taxon>Bacillati</taxon>
        <taxon>Actinomycetota</taxon>
        <taxon>Actinomycetes</taxon>
        <taxon>Kitasatosporales</taxon>
        <taxon>Streptomycetaceae</taxon>
        <taxon>Streptomyces</taxon>
        <taxon>Streptomyces phaeochromogenes group</taxon>
    </lineage>
</organism>
<evidence type="ECO:0008006" key="4">
    <source>
        <dbReference type="Google" id="ProtNLM"/>
    </source>
</evidence>
<evidence type="ECO:0000256" key="1">
    <source>
        <dbReference type="SAM" id="MobiDB-lite"/>
    </source>
</evidence>
<evidence type="ECO:0000313" key="2">
    <source>
        <dbReference type="EMBL" id="MDQ1024717.1"/>
    </source>
</evidence>
<accession>A0ABU0SMM1</accession>
<evidence type="ECO:0000313" key="3">
    <source>
        <dbReference type="Proteomes" id="UP001230328"/>
    </source>
</evidence>
<gene>
    <name evidence="2" type="ORF">QF035_002299</name>
</gene>
<keyword evidence="3" id="KW-1185">Reference proteome</keyword>
<proteinExistence type="predicted"/>
<protein>
    <recommendedName>
        <fullName evidence="4">Transcriptional regulator</fullName>
    </recommendedName>
</protein>
<dbReference type="EMBL" id="JAUSZI010000002">
    <property type="protein sequence ID" value="MDQ1024717.1"/>
    <property type="molecule type" value="Genomic_DNA"/>
</dbReference>